<feature type="transmembrane region" description="Helical" evidence="7">
    <location>
        <begin position="406"/>
        <end position="423"/>
    </location>
</feature>
<evidence type="ECO:0000259" key="8">
    <source>
        <dbReference type="PROSITE" id="PS50850"/>
    </source>
</evidence>
<protein>
    <submittedName>
        <fullName evidence="9">MFS transporter</fullName>
    </submittedName>
</protein>
<dbReference type="InterPro" id="IPR036259">
    <property type="entry name" value="MFS_trans_sf"/>
</dbReference>
<dbReference type="Gene3D" id="1.20.1720.10">
    <property type="entry name" value="Multidrug resistance protein D"/>
    <property type="match status" value="1"/>
</dbReference>
<evidence type="ECO:0000313" key="9">
    <source>
        <dbReference type="EMBL" id="WXB75798.1"/>
    </source>
</evidence>
<dbReference type="PANTHER" id="PTHR42718:SF42">
    <property type="entry name" value="EXPORT PROTEIN"/>
    <property type="match status" value="1"/>
</dbReference>
<name>A0ABZ2MFN3_9MICO</name>
<feature type="domain" description="Major facilitator superfamily (MFS) profile" evidence="8">
    <location>
        <begin position="20"/>
        <end position="466"/>
    </location>
</feature>
<feature type="transmembrane region" description="Helical" evidence="7">
    <location>
        <begin position="20"/>
        <end position="46"/>
    </location>
</feature>
<evidence type="ECO:0000313" key="10">
    <source>
        <dbReference type="Proteomes" id="UP001382727"/>
    </source>
</evidence>
<dbReference type="Pfam" id="PF07690">
    <property type="entry name" value="MFS_1"/>
    <property type="match status" value="1"/>
</dbReference>
<keyword evidence="3" id="KW-1003">Cell membrane</keyword>
<gene>
    <name evidence="9" type="ORF">V1351_12680</name>
</gene>
<dbReference type="Proteomes" id="UP001382727">
    <property type="component" value="Chromosome"/>
</dbReference>
<organism evidence="9 10">
    <name type="scientific">Janibacter alittae</name>
    <dbReference type="NCBI Taxonomy" id="3115209"/>
    <lineage>
        <taxon>Bacteria</taxon>
        <taxon>Bacillati</taxon>
        <taxon>Actinomycetota</taxon>
        <taxon>Actinomycetes</taxon>
        <taxon>Micrococcales</taxon>
        <taxon>Intrasporangiaceae</taxon>
        <taxon>Janibacter</taxon>
    </lineage>
</organism>
<dbReference type="InterPro" id="IPR020846">
    <property type="entry name" value="MFS_dom"/>
</dbReference>
<feature type="transmembrane region" description="Helical" evidence="7">
    <location>
        <begin position="144"/>
        <end position="167"/>
    </location>
</feature>
<feature type="transmembrane region" description="Helical" evidence="7">
    <location>
        <begin position="334"/>
        <end position="354"/>
    </location>
</feature>
<dbReference type="PANTHER" id="PTHR42718">
    <property type="entry name" value="MAJOR FACILITATOR SUPERFAMILY MULTIDRUG TRANSPORTER MFSC"/>
    <property type="match status" value="1"/>
</dbReference>
<dbReference type="Gene3D" id="1.20.1250.20">
    <property type="entry name" value="MFS general substrate transporter like domains"/>
    <property type="match status" value="1"/>
</dbReference>
<dbReference type="NCBIfam" id="TIGR00711">
    <property type="entry name" value="efflux_EmrB"/>
    <property type="match status" value="1"/>
</dbReference>
<keyword evidence="5 7" id="KW-1133">Transmembrane helix</keyword>
<evidence type="ECO:0000256" key="7">
    <source>
        <dbReference type="SAM" id="Phobius"/>
    </source>
</evidence>
<feature type="transmembrane region" description="Helical" evidence="7">
    <location>
        <begin position="86"/>
        <end position="105"/>
    </location>
</feature>
<dbReference type="InterPro" id="IPR004638">
    <property type="entry name" value="EmrB-like"/>
</dbReference>
<dbReference type="EMBL" id="CP144913">
    <property type="protein sequence ID" value="WXB75798.1"/>
    <property type="molecule type" value="Genomic_DNA"/>
</dbReference>
<feature type="transmembrane region" description="Helical" evidence="7">
    <location>
        <begin position="366"/>
        <end position="385"/>
    </location>
</feature>
<keyword evidence="2" id="KW-0813">Transport</keyword>
<dbReference type="RefSeq" id="WP_338748569.1">
    <property type="nucleotide sequence ID" value="NZ_CP144913.1"/>
</dbReference>
<feature type="transmembrane region" description="Helical" evidence="7">
    <location>
        <begin position="205"/>
        <end position="225"/>
    </location>
</feature>
<feature type="transmembrane region" description="Helical" evidence="7">
    <location>
        <begin position="443"/>
        <end position="462"/>
    </location>
</feature>
<evidence type="ECO:0000256" key="2">
    <source>
        <dbReference type="ARBA" id="ARBA00022448"/>
    </source>
</evidence>
<reference evidence="9 10" key="1">
    <citation type="submission" date="2024-02" db="EMBL/GenBank/DDBJ databases">
        <title>Janibacter sp. nov., isolated from gut of marine sandworm.</title>
        <authorList>
            <person name="Kim B."/>
            <person name="Jun M.O."/>
            <person name="Shin N.-R."/>
        </authorList>
    </citation>
    <scope>NUCLEOTIDE SEQUENCE [LARGE SCALE GENOMIC DNA]</scope>
    <source>
        <strain evidence="9 10">A1S7</strain>
    </source>
</reference>
<dbReference type="PRINTS" id="PR01036">
    <property type="entry name" value="TCRTETB"/>
</dbReference>
<evidence type="ECO:0000256" key="3">
    <source>
        <dbReference type="ARBA" id="ARBA00022475"/>
    </source>
</evidence>
<feature type="transmembrane region" description="Helical" evidence="7">
    <location>
        <begin position="173"/>
        <end position="193"/>
    </location>
</feature>
<evidence type="ECO:0000256" key="4">
    <source>
        <dbReference type="ARBA" id="ARBA00022692"/>
    </source>
</evidence>
<proteinExistence type="predicted"/>
<dbReference type="SUPFAM" id="SSF103473">
    <property type="entry name" value="MFS general substrate transporter"/>
    <property type="match status" value="1"/>
</dbReference>
<feature type="transmembrane region" description="Helical" evidence="7">
    <location>
        <begin position="301"/>
        <end position="322"/>
    </location>
</feature>
<dbReference type="PROSITE" id="PS50850">
    <property type="entry name" value="MFS"/>
    <property type="match status" value="1"/>
</dbReference>
<dbReference type="CDD" id="cd17321">
    <property type="entry name" value="MFS_MMR_MDR_like"/>
    <property type="match status" value="1"/>
</dbReference>
<evidence type="ECO:0000256" key="1">
    <source>
        <dbReference type="ARBA" id="ARBA00004651"/>
    </source>
</evidence>
<evidence type="ECO:0000256" key="6">
    <source>
        <dbReference type="ARBA" id="ARBA00023136"/>
    </source>
</evidence>
<keyword evidence="6 7" id="KW-0472">Membrane</keyword>
<accession>A0ABZ2MFN3</accession>
<feature type="transmembrane region" description="Helical" evidence="7">
    <location>
        <begin position="58"/>
        <end position="77"/>
    </location>
</feature>
<sequence length="503" mass="51552">MAVNGDEPGIELDSPKGRTVLSTVVLGSAVASLTATVVNVALPALAADLGANSSGQKWIINGYTLTLAAFILVGGSLGDRYGRLRIYRVGVVWFAVASLLCALAWNTEALVGFRLLQGVGGALLTPGSLAIIESSLRRADRGRGVGAWSGITGLAGAIGPLLGGLLVEISWRWVFVVNVPVAIAVVVLSRWVPETIDPRARHSRLDLRGAALSALVLGAVSYAFIEGPERGFSIVEKGAVVVGALGVVALWVAERRHEQPMLPLDLFGVRAFAVANVLTFVIYGGMGVMFFLLSIQLQVTAGWSALEAGTALLPVTLIMLVLSSRAGDLSQKIGPRWPLTIGPIVMAVGMVMMTRAGPDASFLTDVLPAVTVFGFGLTSIVAPVTTTALGAAPDERAGAASGTNNAVARTGGLLAVAAIPSLVGLTGDALSTPALLDPGFDRAMWVSAAVVAGGGVLALFLLRSDDLAAGPADDTREDVAAGRTVQRHACPVDGELTSTSGGG</sequence>
<feature type="transmembrane region" description="Helical" evidence="7">
    <location>
        <begin position="273"/>
        <end position="295"/>
    </location>
</feature>
<feature type="transmembrane region" description="Helical" evidence="7">
    <location>
        <begin position="231"/>
        <end position="252"/>
    </location>
</feature>
<dbReference type="InterPro" id="IPR011701">
    <property type="entry name" value="MFS"/>
</dbReference>
<evidence type="ECO:0000256" key="5">
    <source>
        <dbReference type="ARBA" id="ARBA00022989"/>
    </source>
</evidence>
<keyword evidence="10" id="KW-1185">Reference proteome</keyword>
<comment type="subcellular location">
    <subcellularLocation>
        <location evidence="1">Cell membrane</location>
        <topology evidence="1">Multi-pass membrane protein</topology>
    </subcellularLocation>
</comment>
<keyword evidence="4 7" id="KW-0812">Transmembrane</keyword>
<feature type="transmembrane region" description="Helical" evidence="7">
    <location>
        <begin position="111"/>
        <end position="132"/>
    </location>
</feature>